<comment type="cofactor">
    <cofactor evidence="1">
        <name>FAD</name>
        <dbReference type="ChEBI" id="CHEBI:57692"/>
    </cofactor>
</comment>
<feature type="domain" description="FAD-binding FR-type" evidence="12">
    <location>
        <begin position="22"/>
        <end position="125"/>
    </location>
</feature>
<dbReference type="EC" id="1.-.-.-" evidence="13"/>
<keyword evidence="3" id="KW-0001">2Fe-2S</keyword>
<dbReference type="SUPFAM" id="SSF63380">
    <property type="entry name" value="Riboflavin synthase domain-like"/>
    <property type="match status" value="1"/>
</dbReference>
<dbReference type="PROSITE" id="PS51085">
    <property type="entry name" value="2FE2S_FER_2"/>
    <property type="match status" value="1"/>
</dbReference>
<dbReference type="Proteomes" id="UP000052022">
    <property type="component" value="Unassembled WGS sequence"/>
</dbReference>
<evidence type="ECO:0000313" key="13">
    <source>
        <dbReference type="EMBL" id="CUH76309.1"/>
    </source>
</evidence>
<dbReference type="InterPro" id="IPR017938">
    <property type="entry name" value="Riboflavin_synthase-like_b-brl"/>
</dbReference>
<dbReference type="PRINTS" id="PR00410">
    <property type="entry name" value="PHEHYDRXLASE"/>
</dbReference>
<keyword evidence="6 13" id="KW-0560">Oxidoreductase</keyword>
<reference evidence="13 14" key="1">
    <citation type="submission" date="2015-09" db="EMBL/GenBank/DDBJ databases">
        <authorList>
            <consortium name="Swine Surveillance"/>
        </authorList>
    </citation>
    <scope>NUCLEOTIDE SEQUENCE [LARGE SCALE GENOMIC DNA]</scope>
    <source>
        <strain evidence="13 14">CECT 7557</strain>
    </source>
</reference>
<gene>
    <name evidence="13" type="primary">hcr_1</name>
    <name evidence="13" type="ORF">TRM7557_00823</name>
</gene>
<evidence type="ECO:0000256" key="5">
    <source>
        <dbReference type="ARBA" id="ARBA00022827"/>
    </source>
</evidence>
<evidence type="ECO:0000256" key="1">
    <source>
        <dbReference type="ARBA" id="ARBA00001974"/>
    </source>
</evidence>
<dbReference type="PANTHER" id="PTHR47354:SF6">
    <property type="entry name" value="NADH OXIDOREDUCTASE HCR"/>
    <property type="match status" value="1"/>
</dbReference>
<evidence type="ECO:0000256" key="7">
    <source>
        <dbReference type="ARBA" id="ARBA00023004"/>
    </source>
</evidence>
<dbReference type="InterPro" id="IPR036010">
    <property type="entry name" value="2Fe-2S_ferredoxin-like_sf"/>
</dbReference>
<dbReference type="STRING" id="928856.SAMN04488049_112105"/>
<dbReference type="InterPro" id="IPR008333">
    <property type="entry name" value="Cbr1-like_FAD-bd_dom"/>
</dbReference>
<proteinExistence type="inferred from homology"/>
<dbReference type="PRINTS" id="PR00371">
    <property type="entry name" value="FPNCR"/>
</dbReference>
<evidence type="ECO:0000256" key="8">
    <source>
        <dbReference type="ARBA" id="ARBA00023014"/>
    </source>
</evidence>
<dbReference type="PANTHER" id="PTHR47354">
    <property type="entry name" value="NADH OXIDOREDUCTASE HCR"/>
    <property type="match status" value="1"/>
</dbReference>
<evidence type="ECO:0000313" key="14">
    <source>
        <dbReference type="Proteomes" id="UP000052022"/>
    </source>
</evidence>
<dbReference type="InterPro" id="IPR001041">
    <property type="entry name" value="2Fe-2S_ferredoxin-type"/>
</dbReference>
<dbReference type="CDD" id="cd00207">
    <property type="entry name" value="fer2"/>
    <property type="match status" value="1"/>
</dbReference>
<dbReference type="InterPro" id="IPR039261">
    <property type="entry name" value="FNR_nucleotide-bd"/>
</dbReference>
<dbReference type="InterPro" id="IPR001709">
    <property type="entry name" value="Flavoprot_Pyr_Nucl_cyt_Rdtase"/>
</dbReference>
<dbReference type="RefSeq" id="WP_058288959.1">
    <property type="nucleotide sequence ID" value="NZ_CYSD01000014.1"/>
</dbReference>
<evidence type="ECO:0000259" key="12">
    <source>
        <dbReference type="PROSITE" id="PS51384"/>
    </source>
</evidence>
<dbReference type="Gene3D" id="2.40.30.10">
    <property type="entry name" value="Translation factors"/>
    <property type="match status" value="1"/>
</dbReference>
<dbReference type="SUPFAM" id="SSF54292">
    <property type="entry name" value="2Fe-2S ferredoxin-like"/>
    <property type="match status" value="1"/>
</dbReference>
<name>A0A0P1G3B1_9RHOB</name>
<dbReference type="OrthoDB" id="9796486at2"/>
<dbReference type="InterPro" id="IPR017927">
    <property type="entry name" value="FAD-bd_FR_type"/>
</dbReference>
<dbReference type="GO" id="GO:0016491">
    <property type="term" value="F:oxidoreductase activity"/>
    <property type="evidence" value="ECO:0007669"/>
    <property type="project" value="UniProtKB-KW"/>
</dbReference>
<organism evidence="13 14">
    <name type="scientific">Tritonibacter multivorans</name>
    <dbReference type="NCBI Taxonomy" id="928856"/>
    <lineage>
        <taxon>Bacteria</taxon>
        <taxon>Pseudomonadati</taxon>
        <taxon>Pseudomonadota</taxon>
        <taxon>Alphaproteobacteria</taxon>
        <taxon>Rhodobacterales</taxon>
        <taxon>Paracoccaceae</taxon>
        <taxon>Tritonibacter</taxon>
    </lineage>
</organism>
<dbReference type="GO" id="GO:0051537">
    <property type="term" value="F:2 iron, 2 sulfur cluster binding"/>
    <property type="evidence" value="ECO:0007669"/>
    <property type="project" value="UniProtKB-KW"/>
</dbReference>
<keyword evidence="14" id="KW-1185">Reference proteome</keyword>
<keyword evidence="7" id="KW-0408">Iron</keyword>
<protein>
    <submittedName>
        <fullName evidence="13">NADH oxidoreductase hcr</fullName>
        <ecNumber evidence="13">1.-.-.-</ecNumber>
    </submittedName>
</protein>
<keyword evidence="5" id="KW-0274">FAD</keyword>
<accession>A0A0P1G3B1</accession>
<sequence length="353" mass="38024">MLIATDSLFSLSSANTQPCYAGGPATLICKAVISETHDSKTFVFEDTQSRSFDFKPGQYVTFAFDINGERHVRAYSISSTPTRPHNIQVTVKRVPDGLVSNWMNDSLAPGMTVEIADISGAFNWIDIPCDKPLFLSGGSGVTPVMSMLQYITDVTLPKDAVFVHFARSPKDVIFRDQLEFMAKRFSNVTVHLVVDSNDEEGFAGETGQISAELLARLVPDHAERSIFMCGPEGFMKAARTVADALPFAALHQESFGEKITLDEATETGGEVFFSLSGKSGQCAKGETLLEAALNAGIWIDSACQQGVCGNCKVMVTQGEVEMQDMGGLMPGEAEAGYVLTCCSWPKGPVAIDA</sequence>
<feature type="domain" description="2Fe-2S ferredoxin-type" evidence="11">
    <location>
        <begin position="269"/>
        <end position="353"/>
    </location>
</feature>
<dbReference type="Pfam" id="PF00175">
    <property type="entry name" value="NAD_binding_1"/>
    <property type="match status" value="1"/>
</dbReference>
<keyword evidence="4" id="KW-0479">Metal-binding</keyword>
<comment type="cofactor">
    <cofactor evidence="9">
        <name>[2Fe-2S] cluster</name>
        <dbReference type="ChEBI" id="CHEBI:190135"/>
    </cofactor>
</comment>
<evidence type="ECO:0000256" key="4">
    <source>
        <dbReference type="ARBA" id="ARBA00022723"/>
    </source>
</evidence>
<dbReference type="Gene3D" id="3.10.20.30">
    <property type="match status" value="1"/>
</dbReference>
<dbReference type="AlphaFoldDB" id="A0A0P1G3B1"/>
<evidence type="ECO:0000256" key="2">
    <source>
        <dbReference type="ARBA" id="ARBA00022630"/>
    </source>
</evidence>
<dbReference type="InterPro" id="IPR050415">
    <property type="entry name" value="MRET"/>
</dbReference>
<dbReference type="CDD" id="cd06215">
    <property type="entry name" value="FNR_iron_sulfur_binding_1"/>
    <property type="match status" value="1"/>
</dbReference>
<dbReference type="SUPFAM" id="SSF52343">
    <property type="entry name" value="Ferredoxin reductase-like, C-terminal NADP-linked domain"/>
    <property type="match status" value="1"/>
</dbReference>
<dbReference type="Gene3D" id="3.40.50.80">
    <property type="entry name" value="Nucleotide-binding domain of ferredoxin-NADP reductase (FNR) module"/>
    <property type="match status" value="1"/>
</dbReference>
<dbReference type="EMBL" id="CYSD01000014">
    <property type="protein sequence ID" value="CUH76309.1"/>
    <property type="molecule type" value="Genomic_DNA"/>
</dbReference>
<dbReference type="Pfam" id="PF00111">
    <property type="entry name" value="Fer2"/>
    <property type="match status" value="1"/>
</dbReference>
<comment type="similarity">
    <text evidence="10">In the N-terminal section; belongs to the FAD-binding oxidoreductase type 6 family.</text>
</comment>
<evidence type="ECO:0000259" key="11">
    <source>
        <dbReference type="PROSITE" id="PS51085"/>
    </source>
</evidence>
<evidence type="ECO:0000256" key="3">
    <source>
        <dbReference type="ARBA" id="ARBA00022714"/>
    </source>
</evidence>
<keyword evidence="2" id="KW-0285">Flavoprotein</keyword>
<dbReference type="InterPro" id="IPR001433">
    <property type="entry name" value="OxRdtase_FAD/NAD-bd"/>
</dbReference>
<evidence type="ECO:0000256" key="10">
    <source>
        <dbReference type="ARBA" id="ARBA00061434"/>
    </source>
</evidence>
<dbReference type="PROSITE" id="PS51384">
    <property type="entry name" value="FAD_FR"/>
    <property type="match status" value="1"/>
</dbReference>
<evidence type="ECO:0000256" key="6">
    <source>
        <dbReference type="ARBA" id="ARBA00023002"/>
    </source>
</evidence>
<dbReference type="InterPro" id="IPR006058">
    <property type="entry name" value="2Fe2S_fd_BS"/>
</dbReference>
<dbReference type="PROSITE" id="PS00197">
    <property type="entry name" value="2FE2S_FER_1"/>
    <property type="match status" value="1"/>
</dbReference>
<dbReference type="Pfam" id="PF00970">
    <property type="entry name" value="FAD_binding_6"/>
    <property type="match status" value="1"/>
</dbReference>
<dbReference type="GO" id="GO:0046872">
    <property type="term" value="F:metal ion binding"/>
    <property type="evidence" value="ECO:0007669"/>
    <property type="project" value="UniProtKB-KW"/>
</dbReference>
<evidence type="ECO:0000256" key="9">
    <source>
        <dbReference type="ARBA" id="ARBA00034078"/>
    </source>
</evidence>
<keyword evidence="8" id="KW-0411">Iron-sulfur</keyword>
<dbReference type="InterPro" id="IPR012675">
    <property type="entry name" value="Beta-grasp_dom_sf"/>
</dbReference>